<protein>
    <submittedName>
        <fullName evidence="4">Uncharacterized protein LOC125315529</fullName>
    </submittedName>
</protein>
<dbReference type="InterPro" id="IPR057135">
    <property type="entry name" value="At4g27190-like_LRR"/>
</dbReference>
<evidence type="ECO:0000313" key="4">
    <source>
        <dbReference type="RefSeq" id="XP_048136672.1"/>
    </source>
</evidence>
<dbReference type="RefSeq" id="XP_048136672.1">
    <property type="nucleotide sequence ID" value="XM_048280715.1"/>
</dbReference>
<dbReference type="PANTHER" id="PTHR33463">
    <property type="entry name" value="NB-ARC DOMAIN-CONTAINING PROTEIN-RELATED"/>
    <property type="match status" value="1"/>
</dbReference>
<dbReference type="GeneID" id="125315529"/>
<feature type="domain" description="Disease resistance protein At4g27190-like leucine-rich repeats" evidence="2">
    <location>
        <begin position="530"/>
        <end position="625"/>
    </location>
</feature>
<keyword evidence="3" id="KW-1185">Reference proteome</keyword>
<evidence type="ECO:0000313" key="3">
    <source>
        <dbReference type="Proteomes" id="UP000827889"/>
    </source>
</evidence>
<dbReference type="Proteomes" id="UP000827889">
    <property type="component" value="Chromosome 6"/>
</dbReference>
<dbReference type="PANTHER" id="PTHR33463:SF209">
    <property type="entry name" value="DISEASE RESISTANCE PROTEIN RPS2-LIKE"/>
    <property type="match status" value="1"/>
</dbReference>
<evidence type="ECO:0000256" key="1">
    <source>
        <dbReference type="ARBA" id="ARBA00022821"/>
    </source>
</evidence>
<feature type="domain" description="Disease resistance protein At4g27190-like leucine-rich repeats" evidence="2">
    <location>
        <begin position="406"/>
        <end position="528"/>
    </location>
</feature>
<accession>A0ABM3HJA0</accession>
<evidence type="ECO:0000259" key="2">
    <source>
        <dbReference type="Pfam" id="PF23247"/>
    </source>
</evidence>
<organism evidence="3 4">
    <name type="scientific">Rhodamnia argentea</name>
    <dbReference type="NCBI Taxonomy" id="178133"/>
    <lineage>
        <taxon>Eukaryota</taxon>
        <taxon>Viridiplantae</taxon>
        <taxon>Streptophyta</taxon>
        <taxon>Embryophyta</taxon>
        <taxon>Tracheophyta</taxon>
        <taxon>Spermatophyta</taxon>
        <taxon>Magnoliopsida</taxon>
        <taxon>eudicotyledons</taxon>
        <taxon>Gunneridae</taxon>
        <taxon>Pentapetalae</taxon>
        <taxon>rosids</taxon>
        <taxon>malvids</taxon>
        <taxon>Myrtales</taxon>
        <taxon>Myrtaceae</taxon>
        <taxon>Myrtoideae</taxon>
        <taxon>Myrteae</taxon>
        <taxon>Australasian group</taxon>
        <taxon>Rhodamnia</taxon>
    </lineage>
</organism>
<gene>
    <name evidence="4" type="primary">LOC125315529</name>
</gene>
<sequence length="626" mass="70672">MEEIIDVQEEELEEVAAADTLEFPLLTSLSLEEMPNLKTFSYGKYCIHCPSLIRPTIFGCPKMITFSSFEGKQRSMTGDIGLQQAFSCINSDFSLPVFFNEKVHFPNLEELELSSMCELKRIWPNQLHGPSFSKLESITVGRCENLLHVFPSNSVDRLHSLNKIEVVECPSLEALFEPISLSDEKRRKPLVLSALKKMKLMNLPRMRDILKSDFKVTLAFRSPVEVDVSHCHSLPYLFSSAMARTLDKLGVLDVSCCNNLRGIIAMEEGKGNDVETLKFRHLSTLKLGYLEKLISFSLASCAGEGLHPLFDEKVFQPLEQLTIGREDEDVVMRQSYMFDNLKELCLSCYHDQNVSFPSNFLLQRFPNLETLDVDCSSFEEIFPGDAFGHGGATSHGELIKMEKPLRALKNLKRLGLNELWYLRQNVSFPSNFLLQRFPNLETLDVDCSSFEEIFPGDAFGHGGATSHGELIEMEKPLRALKNLKRLGLNELWYLRQVWKDGSSMAEILKQIEVLSIFRCPSLSIIFPSPTSFHSLTNLQVEHCVVLVHLGTCSAVTSLVHLTHLILRDCGAIKDVITDDGNGAEEISFPKLEELILDRLPSLESFSSTNCAFRFPSLVRIVVKQCP</sequence>
<dbReference type="InterPro" id="IPR032675">
    <property type="entry name" value="LRR_dom_sf"/>
</dbReference>
<proteinExistence type="predicted"/>
<dbReference type="InterPro" id="IPR050905">
    <property type="entry name" value="Plant_NBS-LRR"/>
</dbReference>
<name>A0ABM3HJA0_9MYRT</name>
<dbReference type="Pfam" id="PF23247">
    <property type="entry name" value="LRR_RPS2"/>
    <property type="match status" value="3"/>
</dbReference>
<keyword evidence="1" id="KW-0611">Plant defense</keyword>
<feature type="domain" description="Disease resistance protein At4g27190-like leucine-rich repeats" evidence="2">
    <location>
        <begin position="107"/>
        <end position="258"/>
    </location>
</feature>
<dbReference type="Gene3D" id="3.80.10.10">
    <property type="entry name" value="Ribonuclease Inhibitor"/>
    <property type="match status" value="3"/>
</dbReference>
<reference evidence="4" key="1">
    <citation type="submission" date="2025-08" db="UniProtKB">
        <authorList>
            <consortium name="RefSeq"/>
        </authorList>
    </citation>
    <scope>IDENTIFICATION</scope>
    <source>
        <tissue evidence="4">Leaf</tissue>
    </source>
</reference>
<dbReference type="SUPFAM" id="SSF52047">
    <property type="entry name" value="RNI-like"/>
    <property type="match status" value="2"/>
</dbReference>